<dbReference type="OMA" id="SICCNEQ"/>
<proteinExistence type="inferred from homology"/>
<evidence type="ECO:0000256" key="1">
    <source>
        <dbReference type="ARBA" id="ARBA00009861"/>
    </source>
</evidence>
<gene>
    <name evidence="4" type="ORF">EUGRSUZ_B03221</name>
</gene>
<dbReference type="STRING" id="71139.A0A059D7Y0"/>
<dbReference type="AlphaFoldDB" id="A0A059D7Y0"/>
<reference evidence="4" key="1">
    <citation type="submission" date="2013-07" db="EMBL/GenBank/DDBJ databases">
        <title>The genome of Eucalyptus grandis.</title>
        <authorList>
            <person name="Schmutz J."/>
            <person name="Hayes R."/>
            <person name="Myburg A."/>
            <person name="Tuskan G."/>
            <person name="Grattapaglia D."/>
            <person name="Rokhsar D.S."/>
        </authorList>
    </citation>
    <scope>NUCLEOTIDE SEQUENCE</scope>
    <source>
        <tissue evidence="4">Leaf extractions</tissue>
    </source>
</reference>
<dbReference type="PANTHER" id="PTHR31623:SF79">
    <property type="entry name" value="SALUTARIDINOL 7-O-ACETYLTRANSFERASE"/>
    <property type="match status" value="1"/>
</dbReference>
<evidence type="ECO:0000256" key="3">
    <source>
        <dbReference type="ARBA" id="ARBA00023315"/>
    </source>
</evidence>
<dbReference type="PANTHER" id="PTHR31623">
    <property type="entry name" value="F21J9.9"/>
    <property type="match status" value="1"/>
</dbReference>
<comment type="similarity">
    <text evidence="1">Belongs to the plant acyltransferase family.</text>
</comment>
<organism evidence="4">
    <name type="scientific">Eucalyptus grandis</name>
    <name type="common">Flooded gum</name>
    <dbReference type="NCBI Taxonomy" id="71139"/>
    <lineage>
        <taxon>Eukaryota</taxon>
        <taxon>Viridiplantae</taxon>
        <taxon>Streptophyta</taxon>
        <taxon>Embryophyta</taxon>
        <taxon>Tracheophyta</taxon>
        <taxon>Spermatophyta</taxon>
        <taxon>Magnoliopsida</taxon>
        <taxon>eudicotyledons</taxon>
        <taxon>Gunneridae</taxon>
        <taxon>Pentapetalae</taxon>
        <taxon>rosids</taxon>
        <taxon>malvids</taxon>
        <taxon>Myrtales</taxon>
        <taxon>Myrtaceae</taxon>
        <taxon>Myrtoideae</taxon>
        <taxon>Eucalypteae</taxon>
        <taxon>Eucalyptus</taxon>
    </lineage>
</organism>
<dbReference type="InParanoid" id="A0A059D7Y0"/>
<evidence type="ECO:0000256" key="2">
    <source>
        <dbReference type="ARBA" id="ARBA00022679"/>
    </source>
</evidence>
<name>A0A059D7Y0_EUCGR</name>
<dbReference type="EMBL" id="KK198754">
    <property type="protein sequence ID" value="KCW86589.1"/>
    <property type="molecule type" value="Genomic_DNA"/>
</dbReference>
<dbReference type="InterPro" id="IPR023213">
    <property type="entry name" value="CAT-like_dom_sf"/>
</dbReference>
<sequence length="157" mass="17189">MKIRVISKETIKPSSGTPSPVHTYRFSLSDQLAPPFFVPVISNLNIYEKLKTSLSECLGCFYPLAGRIKRDERTVDLGQGAVLVKRQVDAQLAKLLANPELNLVQQLLPLDPYDIQCQNALVTAIQLNLFDCGGIGIGVYISHKIADGVTLSTFLSS</sequence>
<keyword evidence="3" id="KW-0012">Acyltransferase</keyword>
<dbReference type="Gene3D" id="3.30.559.10">
    <property type="entry name" value="Chloramphenicol acetyltransferase-like domain"/>
    <property type="match status" value="1"/>
</dbReference>
<accession>A0A059D7Y0</accession>
<protein>
    <submittedName>
        <fullName evidence="4">Uncharacterized protein</fullName>
    </submittedName>
</protein>
<evidence type="ECO:0000313" key="4">
    <source>
        <dbReference type="EMBL" id="KCW86589.1"/>
    </source>
</evidence>
<keyword evidence="2" id="KW-0808">Transferase</keyword>
<dbReference type="GO" id="GO:0016746">
    <property type="term" value="F:acyltransferase activity"/>
    <property type="evidence" value="ECO:0007669"/>
    <property type="project" value="UniProtKB-KW"/>
</dbReference>
<dbReference type="Gramene" id="KCW86589">
    <property type="protein sequence ID" value="KCW86589"/>
    <property type="gene ID" value="EUGRSUZ_B03221"/>
</dbReference>
<dbReference type="Pfam" id="PF02458">
    <property type="entry name" value="Transferase"/>
    <property type="match status" value="1"/>
</dbReference>